<dbReference type="Proteomes" id="UP000509302">
    <property type="component" value="Chromosome"/>
</dbReference>
<evidence type="ECO:0000256" key="8">
    <source>
        <dbReference type="SAM" id="Phobius"/>
    </source>
</evidence>
<dbReference type="PIRSF" id="PIRSF500217">
    <property type="entry name" value="AlgI"/>
    <property type="match status" value="1"/>
</dbReference>
<feature type="transmembrane region" description="Helical" evidence="8">
    <location>
        <begin position="411"/>
        <end position="433"/>
    </location>
</feature>
<dbReference type="GO" id="GO:0042121">
    <property type="term" value="P:alginic acid biosynthetic process"/>
    <property type="evidence" value="ECO:0007669"/>
    <property type="project" value="InterPro"/>
</dbReference>
<comment type="similarity">
    <text evidence="2 7">Belongs to the membrane-bound acyltransferase family.</text>
</comment>
<dbReference type="PANTHER" id="PTHR13285:SF18">
    <property type="entry name" value="PROTEIN-CYSTEINE N-PALMITOYLTRANSFERASE RASP"/>
    <property type="match status" value="1"/>
</dbReference>
<proteinExistence type="inferred from homology"/>
<evidence type="ECO:0000313" key="10">
    <source>
        <dbReference type="Proteomes" id="UP000509302"/>
    </source>
</evidence>
<feature type="transmembrane region" description="Helical" evidence="8">
    <location>
        <begin position="117"/>
        <end position="140"/>
    </location>
</feature>
<dbReference type="AlphaFoldDB" id="A0A7H9AT83"/>
<dbReference type="GO" id="GO:0005886">
    <property type="term" value="C:plasma membrane"/>
    <property type="evidence" value="ECO:0007669"/>
    <property type="project" value="UniProtKB-SubCell"/>
</dbReference>
<dbReference type="PANTHER" id="PTHR13285">
    <property type="entry name" value="ACYLTRANSFERASE"/>
    <property type="match status" value="1"/>
</dbReference>
<dbReference type="Pfam" id="PF03062">
    <property type="entry name" value="MBOAT"/>
    <property type="match status" value="1"/>
</dbReference>
<dbReference type="PIRSF" id="PIRSF016636">
    <property type="entry name" value="AlgI_DltB"/>
    <property type="match status" value="1"/>
</dbReference>
<gene>
    <name evidence="9" type="ORF">HYG79_15480</name>
</gene>
<keyword evidence="4 8" id="KW-0812">Transmembrane</keyword>
<protein>
    <submittedName>
        <fullName evidence="9">MBOAT family protein</fullName>
    </submittedName>
</protein>
<dbReference type="InterPro" id="IPR028362">
    <property type="entry name" value="AlgI"/>
</dbReference>
<keyword evidence="6 7" id="KW-0472">Membrane</keyword>
<dbReference type="KEGG" id="cagg:HYG79_15480"/>
<feature type="transmembrane region" description="Helical" evidence="8">
    <location>
        <begin position="79"/>
        <end position="97"/>
    </location>
</feature>
<dbReference type="GO" id="GO:0016746">
    <property type="term" value="F:acyltransferase activity"/>
    <property type="evidence" value="ECO:0007669"/>
    <property type="project" value="UniProtKB-KW"/>
</dbReference>
<feature type="transmembrane region" description="Helical" evidence="8">
    <location>
        <begin position="368"/>
        <end position="391"/>
    </location>
</feature>
<reference evidence="9 10" key="1">
    <citation type="journal article" date="2006" name="Int. J. Syst. Evol. Microbiol.">
        <title>Costertonia aggregata gen. nov., sp. nov., a mesophilic marine bacterium of the family Flavobacteriaceae, isolated from a mature biofilm.</title>
        <authorList>
            <person name="Kwon K.K."/>
            <person name="Lee Y.K."/>
            <person name="Lee H.K."/>
        </authorList>
    </citation>
    <scope>NUCLEOTIDE SEQUENCE [LARGE SCALE GENOMIC DNA]</scope>
    <source>
        <strain evidence="9 10">KCCM 42265</strain>
    </source>
</reference>
<keyword evidence="10" id="KW-1185">Reference proteome</keyword>
<evidence type="ECO:0000256" key="2">
    <source>
        <dbReference type="ARBA" id="ARBA00010323"/>
    </source>
</evidence>
<comment type="subcellular location">
    <subcellularLocation>
        <location evidence="1">Cell membrane</location>
        <topology evidence="1">Multi-pass membrane protein</topology>
    </subcellularLocation>
</comment>
<feature type="transmembrane region" description="Helical" evidence="8">
    <location>
        <begin position="311"/>
        <end position="328"/>
    </location>
</feature>
<evidence type="ECO:0000256" key="4">
    <source>
        <dbReference type="ARBA" id="ARBA00022692"/>
    </source>
</evidence>
<evidence type="ECO:0000313" key="9">
    <source>
        <dbReference type="EMBL" id="QLG46691.1"/>
    </source>
</evidence>
<organism evidence="9 10">
    <name type="scientific">Costertonia aggregata</name>
    <dbReference type="NCBI Taxonomy" id="343403"/>
    <lineage>
        <taxon>Bacteria</taxon>
        <taxon>Pseudomonadati</taxon>
        <taxon>Bacteroidota</taxon>
        <taxon>Flavobacteriia</taxon>
        <taxon>Flavobacteriales</taxon>
        <taxon>Flavobacteriaceae</taxon>
        <taxon>Costertonia</taxon>
    </lineage>
</organism>
<dbReference type="InterPro" id="IPR051085">
    <property type="entry name" value="MB_O-acyltransferase"/>
</dbReference>
<dbReference type="RefSeq" id="WP_179242970.1">
    <property type="nucleotide sequence ID" value="NZ_CP058595.1"/>
</dbReference>
<keyword evidence="5 8" id="KW-1133">Transmembrane helix</keyword>
<feature type="transmembrane region" description="Helical" evidence="8">
    <location>
        <begin position="334"/>
        <end position="356"/>
    </location>
</feature>
<evidence type="ECO:0000256" key="1">
    <source>
        <dbReference type="ARBA" id="ARBA00004651"/>
    </source>
</evidence>
<keyword evidence="7" id="KW-0808">Transferase</keyword>
<feature type="transmembrane region" description="Helical" evidence="8">
    <location>
        <begin position="453"/>
        <end position="470"/>
    </location>
</feature>
<evidence type="ECO:0000256" key="5">
    <source>
        <dbReference type="ARBA" id="ARBA00022989"/>
    </source>
</evidence>
<accession>A0A7H9AT83</accession>
<name>A0A7H9AT83_9FLAO</name>
<dbReference type="InterPro" id="IPR024194">
    <property type="entry name" value="Ac/AlaTfrase_AlgI/DltB"/>
</dbReference>
<evidence type="ECO:0000256" key="7">
    <source>
        <dbReference type="PIRNR" id="PIRNR016636"/>
    </source>
</evidence>
<evidence type="ECO:0000256" key="6">
    <source>
        <dbReference type="ARBA" id="ARBA00023136"/>
    </source>
</evidence>
<keyword evidence="3 7" id="KW-1003">Cell membrane</keyword>
<dbReference type="InterPro" id="IPR004299">
    <property type="entry name" value="MBOAT_fam"/>
</dbReference>
<dbReference type="EMBL" id="CP058595">
    <property type="protein sequence ID" value="QLG46691.1"/>
    <property type="molecule type" value="Genomic_DNA"/>
</dbReference>
<feature type="transmembrane region" description="Helical" evidence="8">
    <location>
        <begin position="6"/>
        <end position="22"/>
    </location>
</feature>
<keyword evidence="7" id="KW-0012">Acyltransferase</keyword>
<sequence>MVFNSFGFAFFMFCVFLLYWTLFKNKKKIQNLFILVTSLYFYALTDWRFLTLLVFCILTNYYVGLQIEKVKKEKSKQRFLYAGLVFNIGLLLYFKYLNFFISSFFSVLNLTETAQEYSSLHIIVPLGISFFTFQNIGYLLDVFNEQIKAEKNIVHFTIFTAYFPKILSGPIERAGSFLPQIKKERIFSDSVIIDGLRQILWGLFAKMVVAENCAGIVRPIFDNYTNEPWTMLLVGALFYTIQLYADFSGYSNMAIGVSKLLGIQLTKNFATPFFSTNIADFWRGWHISLTTWMMDYVFTPLSFTLRAHKKFGLVTAIVATFVLVGLWHGANWTFIVYGLLHGLYFIPIVYKGNLLGSANSKDKPARHVLLNGAKGVGLFLIVALTAVFFGSETITMGAHYIWNILSCKTGAYLFAPFGVNLGYMAVIISFFFFMEWINKNRKHDFEINYMPTLLRWAIYMFIFLLLLLFGKSSDSFIYFQF</sequence>
<evidence type="ECO:0000256" key="3">
    <source>
        <dbReference type="ARBA" id="ARBA00022475"/>
    </source>
</evidence>